<evidence type="ECO:0000313" key="4">
    <source>
        <dbReference type="EMBL" id="MBC3919500.1"/>
    </source>
</evidence>
<dbReference type="Pfam" id="PF07848">
    <property type="entry name" value="PaaX"/>
    <property type="match status" value="1"/>
</dbReference>
<evidence type="ECO:0000259" key="3">
    <source>
        <dbReference type="Pfam" id="PF20803"/>
    </source>
</evidence>
<evidence type="ECO:0000259" key="1">
    <source>
        <dbReference type="Pfam" id="PF07848"/>
    </source>
</evidence>
<dbReference type="PANTHER" id="PTHR30319:SF1">
    <property type="entry name" value="TRANSCRIPTIONAL REPRESSOR PAAX"/>
    <property type="match status" value="1"/>
</dbReference>
<dbReference type="SUPFAM" id="SSF46785">
    <property type="entry name" value="Winged helix' DNA-binding domain"/>
    <property type="match status" value="1"/>
</dbReference>
<dbReference type="Gene3D" id="1.20.58.1460">
    <property type="match status" value="1"/>
</dbReference>
<dbReference type="Pfam" id="PF20803">
    <property type="entry name" value="PaaX_M"/>
    <property type="match status" value="1"/>
</dbReference>
<dbReference type="RefSeq" id="WP_186948770.1">
    <property type="nucleotide sequence ID" value="NZ_JACOGF010000010.1"/>
</dbReference>
<dbReference type="InterPro" id="IPR012906">
    <property type="entry name" value="PaaX-like_N"/>
</dbReference>
<dbReference type="EMBL" id="JACOGF010000010">
    <property type="protein sequence ID" value="MBC3919500.1"/>
    <property type="molecule type" value="Genomic_DNA"/>
</dbReference>
<dbReference type="InterPro" id="IPR011965">
    <property type="entry name" value="PaaX_trns_reg"/>
</dbReference>
<feature type="domain" description="Transcriptional repressor PaaX-like N-terminal" evidence="1">
    <location>
        <begin position="21"/>
        <end position="87"/>
    </location>
</feature>
<organism evidence="4 5">
    <name type="scientific">Undibacterium hunanense</name>
    <dbReference type="NCBI Taxonomy" id="2762292"/>
    <lineage>
        <taxon>Bacteria</taxon>
        <taxon>Pseudomonadati</taxon>
        <taxon>Pseudomonadota</taxon>
        <taxon>Betaproteobacteria</taxon>
        <taxon>Burkholderiales</taxon>
        <taxon>Oxalobacteraceae</taxon>
        <taxon>Undibacterium</taxon>
    </lineage>
</organism>
<dbReference type="InterPro" id="IPR036390">
    <property type="entry name" value="WH_DNA-bd_sf"/>
</dbReference>
<comment type="caution">
    <text evidence="4">The sequence shown here is derived from an EMBL/GenBank/DDBJ whole genome shotgun (WGS) entry which is preliminary data.</text>
</comment>
<gene>
    <name evidence="4" type="primary">paaX</name>
    <name evidence="4" type="ORF">H8L32_18580</name>
</gene>
<dbReference type="NCBIfam" id="TIGR02277">
    <property type="entry name" value="PaaX_trns_reg"/>
    <property type="match status" value="1"/>
</dbReference>
<proteinExistence type="predicted"/>
<evidence type="ECO:0000259" key="2">
    <source>
        <dbReference type="Pfam" id="PF08223"/>
    </source>
</evidence>
<dbReference type="InterPro" id="IPR036388">
    <property type="entry name" value="WH-like_DNA-bd_sf"/>
</dbReference>
<dbReference type="Pfam" id="PF08223">
    <property type="entry name" value="PaaX_C"/>
    <property type="match status" value="1"/>
</dbReference>
<reference evidence="4 5" key="1">
    <citation type="submission" date="2020-08" db="EMBL/GenBank/DDBJ databases">
        <title>Novel species isolated from subtropical streams in China.</title>
        <authorList>
            <person name="Lu H."/>
        </authorList>
    </citation>
    <scope>NUCLEOTIDE SEQUENCE [LARGE SCALE GENOMIC DNA]</scope>
    <source>
        <strain evidence="4 5">CY18W</strain>
    </source>
</reference>
<dbReference type="Proteomes" id="UP000650424">
    <property type="component" value="Unassembled WGS sequence"/>
</dbReference>
<dbReference type="Gene3D" id="1.10.10.10">
    <property type="entry name" value="Winged helix-like DNA-binding domain superfamily/Winged helix DNA-binding domain"/>
    <property type="match status" value="1"/>
</dbReference>
<sequence length="308" mass="34826">MRNEAKIQDWIELSIARDPPRAKSLVMTVFGDAIAPHGGSIWLGELITLMGHFGISDRLVRTSVFRLTDEGWLEAQRDGRRSSYQLATATYARFQHAYKRVYTQQSPVWDKHWTLLIASNSDAGSGNKNQLKKELSWEGFRQINTGVFAHPQADRVALQDILDRTGYRNQLLICSARDDEQLHGLPLHSLIKSHWQLDEVNASYQKFIDNFSPLLKLISNQDLQAPAAFVIRSLLIHNFRRTQLHDPHLPAELRPADWAGSKAYQLCRAVYQCCYQQAEQLLSVALDGSSNASSTGPAATDLQQRFAN</sequence>
<name>A0ABR6ZVF8_9BURK</name>
<dbReference type="PANTHER" id="PTHR30319">
    <property type="entry name" value="PHENYLACETIC ACID REGULATOR-RELATED TRANSCRIPTIONAL REPRESSOR"/>
    <property type="match status" value="1"/>
</dbReference>
<dbReference type="InterPro" id="IPR013225">
    <property type="entry name" value="PaaX_C"/>
</dbReference>
<dbReference type="PIRSF" id="PIRSF020623">
    <property type="entry name" value="PaaX"/>
    <property type="match status" value="1"/>
</dbReference>
<accession>A0ABR6ZVF8</accession>
<protein>
    <submittedName>
        <fullName evidence="4">Phenylacetic acid degradation operon negative regulatory protein PaaX</fullName>
    </submittedName>
</protein>
<feature type="domain" description="Transcriptional repressor PaaX-like central Cas2-like" evidence="3">
    <location>
        <begin position="108"/>
        <end position="179"/>
    </location>
</feature>
<dbReference type="Gene3D" id="3.30.70.2650">
    <property type="match status" value="1"/>
</dbReference>
<feature type="domain" description="Transcriptional repressor PaaX-like C-terminal" evidence="2">
    <location>
        <begin position="195"/>
        <end position="282"/>
    </location>
</feature>
<evidence type="ECO:0000313" key="5">
    <source>
        <dbReference type="Proteomes" id="UP000650424"/>
    </source>
</evidence>
<dbReference type="InterPro" id="IPR048846">
    <property type="entry name" value="PaaX-like_central"/>
</dbReference>
<keyword evidence="5" id="KW-1185">Reference proteome</keyword>